<comment type="similarity">
    <text evidence="2">Belongs to the amino acid-polyamine-organocation (APC) superfamily. Spore germination protein (SGP) (TC 2.A.3.9) family.</text>
</comment>
<dbReference type="Proteomes" id="UP001493487">
    <property type="component" value="Unassembled WGS sequence"/>
</dbReference>
<proteinExistence type="inferred from homology"/>
<dbReference type="EMBL" id="JASKHM010000013">
    <property type="protein sequence ID" value="MEQ4485042.1"/>
    <property type="molecule type" value="Genomic_DNA"/>
</dbReference>
<keyword evidence="4" id="KW-0309">Germination</keyword>
<dbReference type="RefSeq" id="WP_232184752.1">
    <property type="nucleotide sequence ID" value="NZ_JAIOAP010000003.1"/>
</dbReference>
<feature type="transmembrane region" description="Helical" evidence="8">
    <location>
        <begin position="118"/>
        <end position="137"/>
    </location>
</feature>
<feature type="transmembrane region" description="Helical" evidence="8">
    <location>
        <begin position="270"/>
        <end position="289"/>
    </location>
</feature>
<keyword evidence="10" id="KW-1185">Reference proteome</keyword>
<dbReference type="InterPro" id="IPR004761">
    <property type="entry name" value="Spore_GerAB"/>
</dbReference>
<evidence type="ECO:0000313" key="10">
    <source>
        <dbReference type="Proteomes" id="UP001493487"/>
    </source>
</evidence>
<evidence type="ECO:0000256" key="8">
    <source>
        <dbReference type="SAM" id="Phobius"/>
    </source>
</evidence>
<sequence>MQNQKINVVQAVFLFALAVGITNHVIIVPLILNSALRDSWISPLIALPPLLLWTTILFLIMKLTKQKSLYIWFKTHYNPLVASLVIAPIILFVFLILFVTIRDTTAWTKITYLPKTPFPVIVGLYVFAGFIAALTGLRTITIAAGILFPAVIMFGFFVMSVNYQFKDYSYLLPVFTNGYAPALKGTIYVLGGLVEFILLLSVQQHLSKKMRFSTLILMTLAVTCLIFGPVIASIAIFGPYEAADQRYPSYEQWRMVLIGKFISHLDFLSIYQWLSGSLVRISLALFLLFDLLHMTHHRKKWIWMFITCVALIVMVTRLNLSDAIFFEFLQRYYFPYTLSFFYFFPFLLLLLILMKRGKAHHEFT</sequence>
<protein>
    <submittedName>
        <fullName evidence="9">Endospore germination permease</fullName>
    </submittedName>
</protein>
<feature type="transmembrane region" description="Helical" evidence="8">
    <location>
        <begin position="214"/>
        <end position="237"/>
    </location>
</feature>
<feature type="transmembrane region" description="Helical" evidence="8">
    <location>
        <begin position="12"/>
        <end position="34"/>
    </location>
</feature>
<evidence type="ECO:0000256" key="2">
    <source>
        <dbReference type="ARBA" id="ARBA00007998"/>
    </source>
</evidence>
<keyword evidence="6 8" id="KW-1133">Transmembrane helix</keyword>
<organism evidence="9 10">
    <name type="scientific">Cohnella silvisoli</name>
    <dbReference type="NCBI Taxonomy" id="2873699"/>
    <lineage>
        <taxon>Bacteria</taxon>
        <taxon>Bacillati</taxon>
        <taxon>Bacillota</taxon>
        <taxon>Bacilli</taxon>
        <taxon>Bacillales</taxon>
        <taxon>Paenibacillaceae</taxon>
        <taxon>Cohnella</taxon>
    </lineage>
</organism>
<evidence type="ECO:0000256" key="3">
    <source>
        <dbReference type="ARBA" id="ARBA00022448"/>
    </source>
</evidence>
<evidence type="ECO:0000256" key="1">
    <source>
        <dbReference type="ARBA" id="ARBA00004141"/>
    </source>
</evidence>
<feature type="transmembrane region" description="Helical" evidence="8">
    <location>
        <begin position="332"/>
        <end position="353"/>
    </location>
</feature>
<dbReference type="PANTHER" id="PTHR34975">
    <property type="entry name" value="SPORE GERMINATION PROTEIN A2"/>
    <property type="match status" value="1"/>
</dbReference>
<dbReference type="PANTHER" id="PTHR34975:SF2">
    <property type="entry name" value="SPORE GERMINATION PROTEIN A2"/>
    <property type="match status" value="1"/>
</dbReference>
<feature type="transmembrane region" description="Helical" evidence="8">
    <location>
        <begin position="80"/>
        <end position="98"/>
    </location>
</feature>
<gene>
    <name evidence="9" type="ORF">QJS35_21880</name>
</gene>
<comment type="caution">
    <text evidence="9">The sequence shown here is derived from an EMBL/GenBank/DDBJ whole genome shotgun (WGS) entry which is preliminary data.</text>
</comment>
<accession>A0ABV1KZ12</accession>
<evidence type="ECO:0000313" key="9">
    <source>
        <dbReference type="EMBL" id="MEQ4485042.1"/>
    </source>
</evidence>
<dbReference type="Pfam" id="PF03845">
    <property type="entry name" value="Spore_permease"/>
    <property type="match status" value="1"/>
</dbReference>
<feature type="transmembrane region" description="Helical" evidence="8">
    <location>
        <begin position="185"/>
        <end position="202"/>
    </location>
</feature>
<reference evidence="9 10" key="1">
    <citation type="journal article" date="2023" name="Genome Announc.">
        <title>Pan-Genome Analyses of the Genus Cohnella and Proposal of the Novel Species Cohnella silvisoli sp. nov., Isolated from Forest Soil.</title>
        <authorList>
            <person name="Wang C."/>
            <person name="Mao L."/>
            <person name="Bao G."/>
            <person name="Zhu H."/>
        </authorList>
    </citation>
    <scope>NUCLEOTIDE SEQUENCE [LARGE SCALE GENOMIC DNA]</scope>
    <source>
        <strain evidence="9 10">NL03-T5-1</strain>
    </source>
</reference>
<feature type="transmembrane region" description="Helical" evidence="8">
    <location>
        <begin position="144"/>
        <end position="165"/>
    </location>
</feature>
<keyword evidence="7 8" id="KW-0472">Membrane</keyword>
<evidence type="ECO:0000256" key="4">
    <source>
        <dbReference type="ARBA" id="ARBA00022544"/>
    </source>
</evidence>
<evidence type="ECO:0000256" key="6">
    <source>
        <dbReference type="ARBA" id="ARBA00022989"/>
    </source>
</evidence>
<feature type="transmembrane region" description="Helical" evidence="8">
    <location>
        <begin position="301"/>
        <end position="320"/>
    </location>
</feature>
<evidence type="ECO:0000256" key="5">
    <source>
        <dbReference type="ARBA" id="ARBA00022692"/>
    </source>
</evidence>
<name>A0ABV1KZ12_9BACL</name>
<evidence type="ECO:0000256" key="7">
    <source>
        <dbReference type="ARBA" id="ARBA00023136"/>
    </source>
</evidence>
<keyword evidence="5 8" id="KW-0812">Transmembrane</keyword>
<keyword evidence="3" id="KW-0813">Transport</keyword>
<dbReference type="NCBIfam" id="TIGR00912">
    <property type="entry name" value="2A0309"/>
    <property type="match status" value="1"/>
</dbReference>
<comment type="subcellular location">
    <subcellularLocation>
        <location evidence="1">Membrane</location>
        <topology evidence="1">Multi-pass membrane protein</topology>
    </subcellularLocation>
</comment>
<feature type="transmembrane region" description="Helical" evidence="8">
    <location>
        <begin position="40"/>
        <end position="60"/>
    </location>
</feature>